<sequence length="305" mass="32754">MGQPALWMKAWLVLRSLVAVVVVLAALLYLGQNRVIFFPIRLPGPPPLPPVHGQIWQDVMFPTADGSLLHGVYVSIASSTGPGAGVRSNDAPVARHVLLYSHGNAGHLGMRFPRIAALVATLPLDVFIYDYRGFGASQGRPTVAGAVEDGEAALRWLHTQRGVEPERVILFGESLGTGIATALAAPRLDRIAGLVLESGFRSLSWRAGRRFPLIGPLVLSRDLPSTGILSGYHGPLLVIHSRDDEVIPFADGEALLAAAPTSSKHHLWLDGVGHNDPVWELPAYIEAWRGFLTHVATAAGMRGRP</sequence>
<dbReference type="PANTHER" id="PTHR12277">
    <property type="entry name" value="ALPHA/BETA HYDROLASE DOMAIN-CONTAINING PROTEIN"/>
    <property type="match status" value="1"/>
</dbReference>
<dbReference type="InterPro" id="IPR029058">
    <property type="entry name" value="AB_hydrolase_fold"/>
</dbReference>
<evidence type="ECO:0000256" key="1">
    <source>
        <dbReference type="SAM" id="Phobius"/>
    </source>
</evidence>
<evidence type="ECO:0000313" key="4">
    <source>
        <dbReference type="Proteomes" id="UP000252355"/>
    </source>
</evidence>
<evidence type="ECO:0000259" key="2">
    <source>
        <dbReference type="Pfam" id="PF12146"/>
    </source>
</evidence>
<name>A0A367ZQK5_9BACT</name>
<keyword evidence="1" id="KW-0472">Membrane</keyword>
<dbReference type="PANTHER" id="PTHR12277:SF81">
    <property type="entry name" value="PROTEIN ABHD13"/>
    <property type="match status" value="1"/>
</dbReference>
<proteinExistence type="predicted"/>
<dbReference type="InterPro" id="IPR022742">
    <property type="entry name" value="Hydrolase_4"/>
</dbReference>
<comment type="caution">
    <text evidence="3">The sequence shown here is derived from an EMBL/GenBank/DDBJ whole genome shotgun (WGS) entry which is preliminary data.</text>
</comment>
<keyword evidence="1" id="KW-0812">Transmembrane</keyword>
<feature type="domain" description="Serine aminopeptidase S33" evidence="2">
    <location>
        <begin position="94"/>
        <end position="204"/>
    </location>
</feature>
<dbReference type="EMBL" id="QOQW01000006">
    <property type="protein sequence ID" value="RCK80393.1"/>
    <property type="molecule type" value="Genomic_DNA"/>
</dbReference>
<reference evidence="3 4" key="1">
    <citation type="submission" date="2018-05" db="EMBL/GenBank/DDBJ databases">
        <title>A metagenomic window into the 2 km-deep terrestrial subsurface aquifer revealed taxonomically and functionally diverse microbial community comprising novel uncultured bacterial lineages.</title>
        <authorList>
            <person name="Kadnikov V.V."/>
            <person name="Mardanov A.V."/>
            <person name="Beletsky A.V."/>
            <person name="Banks D."/>
            <person name="Pimenov N.V."/>
            <person name="Frank Y.A."/>
            <person name="Karnachuk O.V."/>
            <person name="Ravin N.V."/>
        </authorList>
    </citation>
    <scope>NUCLEOTIDE SEQUENCE [LARGE SCALE GENOMIC DNA]</scope>
    <source>
        <strain evidence="3">BY5</strain>
    </source>
</reference>
<gene>
    <name evidence="3" type="ORF">OZSIB_3139</name>
</gene>
<accession>A0A367ZQK5</accession>
<dbReference type="Pfam" id="PF12146">
    <property type="entry name" value="Hydrolase_4"/>
    <property type="match status" value="1"/>
</dbReference>
<evidence type="ECO:0000313" key="3">
    <source>
        <dbReference type="EMBL" id="RCK80393.1"/>
    </source>
</evidence>
<dbReference type="Proteomes" id="UP000252355">
    <property type="component" value="Unassembled WGS sequence"/>
</dbReference>
<dbReference type="SUPFAM" id="SSF53474">
    <property type="entry name" value="alpha/beta-Hydrolases"/>
    <property type="match status" value="1"/>
</dbReference>
<dbReference type="AlphaFoldDB" id="A0A367ZQK5"/>
<dbReference type="Gene3D" id="3.40.50.1820">
    <property type="entry name" value="alpha/beta hydrolase"/>
    <property type="match status" value="1"/>
</dbReference>
<feature type="transmembrane region" description="Helical" evidence="1">
    <location>
        <begin position="12"/>
        <end position="31"/>
    </location>
</feature>
<organism evidence="3 4">
    <name type="scientific">Candidatus Ozemobacter sibiricus</name>
    <dbReference type="NCBI Taxonomy" id="2268124"/>
    <lineage>
        <taxon>Bacteria</taxon>
        <taxon>Candidatus Ozemobacteria</taxon>
        <taxon>Candidatus Ozemobacterales</taxon>
        <taxon>Candidatus Ozemobacteraceae</taxon>
        <taxon>Candidatus Ozemobacter</taxon>
    </lineage>
</organism>
<protein>
    <recommendedName>
        <fullName evidence="2">Serine aminopeptidase S33 domain-containing protein</fullName>
    </recommendedName>
</protein>
<keyword evidence="1" id="KW-1133">Transmembrane helix</keyword>